<dbReference type="EMBL" id="JAFLQW010000247">
    <property type="protein sequence ID" value="MBO0349269.1"/>
    <property type="molecule type" value="Genomic_DNA"/>
</dbReference>
<evidence type="ECO:0000259" key="1">
    <source>
        <dbReference type="Pfam" id="PF18737"/>
    </source>
</evidence>
<dbReference type="Pfam" id="PF18737">
    <property type="entry name" value="HEPN_MAE_28990"/>
    <property type="match status" value="1"/>
</dbReference>
<evidence type="ECO:0000313" key="3">
    <source>
        <dbReference type="Proteomes" id="UP000664844"/>
    </source>
</evidence>
<gene>
    <name evidence="2" type="ORF">J0895_09155</name>
</gene>
<proteinExistence type="predicted"/>
<dbReference type="Proteomes" id="UP000664844">
    <property type="component" value="Unassembled WGS sequence"/>
</dbReference>
<protein>
    <recommendedName>
        <fullName evidence="1">MAE-28990/MAE-18760-like HEPN domain-containing protein</fullName>
    </recommendedName>
</protein>
<dbReference type="InterPro" id="IPR040788">
    <property type="entry name" value="HEPN_MAE_28990"/>
</dbReference>
<feature type="domain" description="MAE-28990/MAE-18760-like HEPN" evidence="1">
    <location>
        <begin position="2"/>
        <end position="225"/>
    </location>
</feature>
<evidence type="ECO:0000313" key="2">
    <source>
        <dbReference type="EMBL" id="MBO0349269.1"/>
    </source>
</evidence>
<sequence>MAEIDKYFELVDKMDEIDKLGSGSGRSIIFPTTGPYTVDIELQKILKSHCYLLLYNLIESSIRNGIMAIHDAIAIEQLTYQELHPKIQKLWLLNDLSKSFRDATIKKETIADNLQEALQVVVDNTVVTLDPNNIPISGNLDVQTIKSLMEMYGVFGPLPFSEKIIHPVLNFVVKIRCDLAHGNVSFSEASNQILWSKLLEEKEKIVRYLEQVLQNIENYIDNHRYKT</sequence>
<comment type="caution">
    <text evidence="2">The sequence shown here is derived from an EMBL/GenBank/DDBJ whole genome shotgun (WGS) entry which is preliminary data.</text>
</comment>
<keyword evidence="3" id="KW-1185">Reference proteome</keyword>
<accession>A0ABS3FQL5</accession>
<organism evidence="2 3">
    <name type="scientific">Phormidium pseudopriestleyi FRX01</name>
    <dbReference type="NCBI Taxonomy" id="1759528"/>
    <lineage>
        <taxon>Bacteria</taxon>
        <taxon>Bacillati</taxon>
        <taxon>Cyanobacteriota</taxon>
        <taxon>Cyanophyceae</taxon>
        <taxon>Oscillatoriophycideae</taxon>
        <taxon>Oscillatoriales</taxon>
        <taxon>Oscillatoriaceae</taxon>
        <taxon>Phormidium</taxon>
    </lineage>
</organism>
<reference evidence="2 3" key="1">
    <citation type="submission" date="2021-03" db="EMBL/GenBank/DDBJ databases">
        <title>Metabolic Capacity of the Antarctic Cyanobacterium Phormidium pseudopriestleyi that Sustains Oxygenic Photosynthesis in the Presence of Hydrogen Sulfide.</title>
        <authorList>
            <person name="Lumian J.E."/>
            <person name="Jungblut A.D."/>
            <person name="Dillon M.L."/>
            <person name="Hawes I."/>
            <person name="Doran P.T."/>
            <person name="Mackey T.J."/>
            <person name="Dick G.J."/>
            <person name="Grettenberger C.L."/>
            <person name="Sumner D.Y."/>
        </authorList>
    </citation>
    <scope>NUCLEOTIDE SEQUENCE [LARGE SCALE GENOMIC DNA]</scope>
    <source>
        <strain evidence="2 3">FRX01</strain>
    </source>
</reference>
<name>A0ABS3FQL5_9CYAN</name>